<evidence type="ECO:0000256" key="1">
    <source>
        <dbReference type="ARBA" id="ARBA00022750"/>
    </source>
</evidence>
<keyword evidence="1" id="KW-0378">Hydrolase</keyword>
<dbReference type="GO" id="GO:0003676">
    <property type="term" value="F:nucleic acid binding"/>
    <property type="evidence" value="ECO:0007669"/>
    <property type="project" value="InterPro"/>
</dbReference>
<organism evidence="4 5">
    <name type="scientific">Vitis vinifera</name>
    <name type="common">Grape</name>
    <dbReference type="NCBI Taxonomy" id="29760"/>
    <lineage>
        <taxon>Eukaryota</taxon>
        <taxon>Viridiplantae</taxon>
        <taxon>Streptophyta</taxon>
        <taxon>Embryophyta</taxon>
        <taxon>Tracheophyta</taxon>
        <taxon>Spermatophyta</taxon>
        <taxon>Magnoliopsida</taxon>
        <taxon>eudicotyledons</taxon>
        <taxon>Gunneridae</taxon>
        <taxon>Pentapetalae</taxon>
        <taxon>rosids</taxon>
        <taxon>Vitales</taxon>
        <taxon>Vitaceae</taxon>
        <taxon>Viteae</taxon>
        <taxon>Vitis</taxon>
    </lineage>
</organism>
<evidence type="ECO:0000259" key="3">
    <source>
        <dbReference type="PROSITE" id="PS50994"/>
    </source>
</evidence>
<dbReference type="Pfam" id="PF14223">
    <property type="entry name" value="Retrotran_gag_2"/>
    <property type="match status" value="1"/>
</dbReference>
<dbReference type="InterPro" id="IPR054722">
    <property type="entry name" value="PolX-like_BBD"/>
</dbReference>
<protein>
    <submittedName>
        <fullName evidence="4">Copia protein</fullName>
    </submittedName>
</protein>
<evidence type="ECO:0000313" key="4">
    <source>
        <dbReference type="EMBL" id="RVW33225.1"/>
    </source>
</evidence>
<dbReference type="Proteomes" id="UP000288805">
    <property type="component" value="Unassembled WGS sequence"/>
</dbReference>
<dbReference type="InterPro" id="IPR036397">
    <property type="entry name" value="RNaseH_sf"/>
</dbReference>
<gene>
    <name evidence="4" type="primary">GIP_381</name>
    <name evidence="4" type="ORF">CK203_081123</name>
</gene>
<dbReference type="Pfam" id="PF07727">
    <property type="entry name" value="RVT_2"/>
    <property type="match status" value="1"/>
</dbReference>
<dbReference type="PANTHER" id="PTHR11439">
    <property type="entry name" value="GAG-POL-RELATED RETROTRANSPOSON"/>
    <property type="match status" value="1"/>
</dbReference>
<evidence type="ECO:0000256" key="2">
    <source>
        <dbReference type="SAM" id="MobiDB-lite"/>
    </source>
</evidence>
<name>A0A438DCM7_VITVI</name>
<dbReference type="PROSITE" id="PS50994">
    <property type="entry name" value="INTEGRASE"/>
    <property type="match status" value="1"/>
</dbReference>
<dbReference type="SUPFAM" id="SSF56672">
    <property type="entry name" value="DNA/RNA polymerases"/>
    <property type="match status" value="1"/>
</dbReference>
<feature type="compositionally biased region" description="Polar residues" evidence="2">
    <location>
        <begin position="753"/>
        <end position="768"/>
    </location>
</feature>
<dbReference type="Pfam" id="PF22936">
    <property type="entry name" value="Pol_BBD"/>
    <property type="match status" value="1"/>
</dbReference>
<feature type="compositionally biased region" description="Low complexity" evidence="2">
    <location>
        <begin position="8"/>
        <end position="19"/>
    </location>
</feature>
<feature type="region of interest" description="Disordered" evidence="2">
    <location>
        <begin position="1"/>
        <end position="30"/>
    </location>
</feature>
<dbReference type="InterPro" id="IPR012337">
    <property type="entry name" value="RNaseH-like_sf"/>
</dbReference>
<dbReference type="GO" id="GO:0015074">
    <property type="term" value="P:DNA integration"/>
    <property type="evidence" value="ECO:0007669"/>
    <property type="project" value="InterPro"/>
</dbReference>
<accession>A0A438DCM7</accession>
<evidence type="ECO:0000313" key="5">
    <source>
        <dbReference type="Proteomes" id="UP000288805"/>
    </source>
</evidence>
<keyword evidence="1" id="KW-0064">Aspartyl protease</keyword>
<sequence>MTKYGMASSQVSSVTSPESGGRSEIPNLGGNDSSPILITGHKLNGHNYLQWSQSVLLFICGKGKDEYLTGEAVMPETTEPGFRKWKIENSMIMSWLINSMNNDIGENFLLFGTAKDIWDAAKETYSSSENTSELFQVESALHDFRQGEQSVTQYYNTLTRYWQQLDLFETHSWKCSDDAATYRQIVEQKRLFKFFLGLNRELDDVRGRIMGIKPLPSLREAFSEVRREESRKKVMMGSKEQPAPTLDASALAARSFNSSGGDRQKRDRPWCDYYGRAHVAANSESTSVPEPSPFNKEQMEMLQKLLSQVGSGSTTGVAFTANRGGMRPWIVDTGASDHMTGDAAILQNYKPSNGHSSVHIADGSKSKIAGTGSIKLTKDLYLDSVLHVPNLDCNLLSISKLAHDLQCVTKFYPNLCVFQDLKSGKMIGSAELCSGLYLLSCGQFSNQVSQASCVQSQSMSESFNSVSNSKFAKHTRTVYPQIPYKPSTVFSLVHSDVWGPSRIKNISGTRWFVTFVDDHTRVTWVFLMKEKSEVGHIFQTFNLMVQNQFNSKIQVLKSDNAKEYFTSSLSTYLQNHGIIHISSCVDTPQQNGVAERKNRHLLEVARCLMFSSNVPNYFWGEAILTATYLINRMPSRVLTFQSPRQLFLKQFPHTHAASSDLPLKVFGCTAFVHVYPQNRSKFAPRANKCIFLGYSPTQKGYKCYSPTNKRFYTTMDVSFFEHVFFYPKSHVQGESMNEHQVWESFLEGVPSFHSESPNPSQFAPTELSTPMPPSVQPAQHTNVPSPVTIQSPMPIQPIAPQLANENLQVYIRRRKRQELEHGSQSTCGQYIDSNSSLPEENIGEDRAGEVLIPSIDDSTLPIALRKGVRRCTDHPIGNYVTYEGLSPSYRAFATSLDDTQVPNTIQEALKISEWKKAVQDEIDALEKNGTWTITDLPVGKRPVGCKWIFTIKYKADGSVERFKARLVARGFTQSYGIDYQETFAPVAKLNTIRILLSLAVNQDWCLQQLDIKNAFLNGDLEEEVYMEIPPGFEESMAKNQVCKLQKSLYGLKQSPRAWFDRFTKAVLKLGYKQGQADHTLFVKKSHAGKLAILIVYVDDIILSGNDMGMARSRKGIVVSQRKYILDLLKETGMLGCKPIDTPMDSQKKLGIEKESTPVDRGRYQRLVGRLIYLSHTRPDIGFAVSAVSQFMHSPTEEHMEAVYRILRYLKMTPGKGLFFRKTENRDTEVYSDADWAGNIIDRRSTSGYCSFVWGNLVTWRSKKQSVVARSSAEAEYRALAQGICEGIWIKRVLSELGQTSSSPILMMCDNQAAISIAKNPVHHDRTSMLRLTDTLSQRR</sequence>
<dbReference type="Gene3D" id="3.30.420.10">
    <property type="entry name" value="Ribonuclease H-like superfamily/Ribonuclease H"/>
    <property type="match status" value="1"/>
</dbReference>
<dbReference type="InterPro" id="IPR001584">
    <property type="entry name" value="Integrase_cat-core"/>
</dbReference>
<feature type="region of interest" description="Disordered" evidence="2">
    <location>
        <begin position="753"/>
        <end position="781"/>
    </location>
</feature>
<comment type="caution">
    <text evidence="4">The sequence shown here is derived from an EMBL/GenBank/DDBJ whole genome shotgun (WGS) entry which is preliminary data.</text>
</comment>
<dbReference type="Pfam" id="PF00665">
    <property type="entry name" value="rve"/>
    <property type="match status" value="1"/>
</dbReference>
<dbReference type="EMBL" id="QGNW01001688">
    <property type="protein sequence ID" value="RVW33225.1"/>
    <property type="molecule type" value="Genomic_DNA"/>
</dbReference>
<dbReference type="PANTHER" id="PTHR11439:SF486">
    <property type="entry name" value="RLK (RECEPTOR-LIKE KINASE) PROTEIN, PUTATIVE-RELATED"/>
    <property type="match status" value="1"/>
</dbReference>
<dbReference type="Pfam" id="PF25597">
    <property type="entry name" value="SH3_retrovirus"/>
    <property type="match status" value="1"/>
</dbReference>
<proteinExistence type="predicted"/>
<dbReference type="InterPro" id="IPR057670">
    <property type="entry name" value="SH3_retrovirus"/>
</dbReference>
<dbReference type="InterPro" id="IPR043502">
    <property type="entry name" value="DNA/RNA_pol_sf"/>
</dbReference>
<feature type="domain" description="Integrase catalytic" evidence="3">
    <location>
        <begin position="482"/>
        <end position="651"/>
    </location>
</feature>
<keyword evidence="1" id="KW-0645">Protease</keyword>
<dbReference type="InterPro" id="IPR013103">
    <property type="entry name" value="RVT_2"/>
</dbReference>
<reference evidence="4 5" key="1">
    <citation type="journal article" date="2018" name="PLoS Genet.">
        <title>Population sequencing reveals clonal diversity and ancestral inbreeding in the grapevine cultivar Chardonnay.</title>
        <authorList>
            <person name="Roach M.J."/>
            <person name="Johnson D.L."/>
            <person name="Bohlmann J."/>
            <person name="van Vuuren H.J."/>
            <person name="Jones S.J."/>
            <person name="Pretorius I.S."/>
            <person name="Schmidt S.A."/>
            <person name="Borneman A.R."/>
        </authorList>
    </citation>
    <scope>NUCLEOTIDE SEQUENCE [LARGE SCALE GENOMIC DNA]</scope>
    <source>
        <strain evidence="5">cv. Chardonnay</strain>
        <tissue evidence="4">Leaf</tissue>
    </source>
</reference>
<dbReference type="CDD" id="cd09272">
    <property type="entry name" value="RNase_HI_RT_Ty1"/>
    <property type="match status" value="1"/>
</dbReference>
<dbReference type="SUPFAM" id="SSF53098">
    <property type="entry name" value="Ribonuclease H-like"/>
    <property type="match status" value="1"/>
</dbReference>
<dbReference type="GO" id="GO:0004190">
    <property type="term" value="F:aspartic-type endopeptidase activity"/>
    <property type="evidence" value="ECO:0007669"/>
    <property type="project" value="UniProtKB-KW"/>
</dbReference>